<dbReference type="Pfam" id="PF00079">
    <property type="entry name" value="Serpin"/>
    <property type="match status" value="1"/>
</dbReference>
<proteinExistence type="inferred from homology"/>
<feature type="signal peptide" evidence="6">
    <location>
        <begin position="1"/>
        <end position="17"/>
    </location>
</feature>
<dbReference type="OrthoDB" id="6370828at2759"/>
<evidence type="ECO:0000313" key="8">
    <source>
        <dbReference type="EMBL" id="CDW43624.1"/>
    </source>
</evidence>
<dbReference type="InterPro" id="IPR042178">
    <property type="entry name" value="Serpin_sf_1"/>
</dbReference>
<keyword evidence="6" id="KW-0732">Signal</keyword>
<evidence type="ECO:0000256" key="4">
    <source>
        <dbReference type="RuleBase" id="RU000411"/>
    </source>
</evidence>
<dbReference type="Gene3D" id="3.30.497.10">
    <property type="entry name" value="Antithrombin, subunit I, domain 2"/>
    <property type="match status" value="1"/>
</dbReference>
<feature type="compositionally biased region" description="Polar residues" evidence="5">
    <location>
        <begin position="423"/>
        <end position="432"/>
    </location>
</feature>
<evidence type="ECO:0000256" key="2">
    <source>
        <dbReference type="ARBA" id="ARBA00022690"/>
    </source>
</evidence>
<dbReference type="InterPro" id="IPR036186">
    <property type="entry name" value="Serpin_sf"/>
</dbReference>
<keyword evidence="2" id="KW-0646">Protease inhibitor</keyword>
<comment type="similarity">
    <text evidence="1 4">Belongs to the serpin family.</text>
</comment>
<dbReference type="SMART" id="SM00093">
    <property type="entry name" value="SERPIN"/>
    <property type="match status" value="1"/>
</dbReference>
<reference evidence="8" key="1">
    <citation type="submission" date="2014-05" db="EMBL/GenBank/DDBJ databases">
        <authorList>
            <person name="Chronopoulou M."/>
        </authorList>
    </citation>
    <scope>NUCLEOTIDE SEQUENCE</scope>
    <source>
        <tissue evidence="8">Whole organism</tissue>
    </source>
</reference>
<dbReference type="EMBL" id="HACA01026263">
    <property type="protein sequence ID" value="CDW43624.1"/>
    <property type="molecule type" value="Transcribed_RNA"/>
</dbReference>
<gene>
    <name evidence="8" type="primary">SERPINB8</name>
</gene>
<accession>A0A0K2UZC5</accession>
<evidence type="ECO:0000256" key="6">
    <source>
        <dbReference type="SAM" id="SignalP"/>
    </source>
</evidence>
<sequence length="492" mass="56340">MKTSILLLLSAVVIVLGRPNLPDDETLLLQARLTTFRLSGALESFTKKTYYLLSKNSPDENLVYSPFSIHAAASMLFYGSPGNSSTFEQLSNLLGLNRREHYGEYLLNYLLVLMGYERDLPNYVLAANRIYVDQSVELEENFRGALARFYRADAIKGDFALNGPTVAEEMNEFVSNTTRGNIKNIISPRDIDELTRLVIINAIYFKGDWLEQFDPLDTLPGQFRLSPQSSVLYPKMMNKVGHYWVSYDDPELNADIIDLPYENQDFSMLLFIPNDPNDYSLNILDEKINNYQGSLFDNLYRRMVNRKVNITMPSFEIETSEDISEIFIALGVTDVFDQSKSNLNDISTNYKDLHVDYIKHKARIIVNEEGTEASAATAIVIGTRSSSSLIRMSADRPFIFIITDKRFNIPLFFGKYVNPSKASNGNNDQFENPINPPPARVPQHRRKDNNNDYDSNNSKNDREETTKEVPQIFFPFRPRETLVMKKEHILDN</sequence>
<keyword evidence="3" id="KW-0722">Serine protease inhibitor</keyword>
<dbReference type="GO" id="GO:0005615">
    <property type="term" value="C:extracellular space"/>
    <property type="evidence" value="ECO:0007669"/>
    <property type="project" value="InterPro"/>
</dbReference>
<protein>
    <submittedName>
        <fullName evidence="8">Serpin peptidase inhibitor, clade B (Ovalbumin), member 8 [Odobenus rosmarus divergens]</fullName>
    </submittedName>
</protein>
<dbReference type="InterPro" id="IPR023795">
    <property type="entry name" value="Serpin_CS"/>
</dbReference>
<dbReference type="SUPFAM" id="SSF56574">
    <property type="entry name" value="Serpins"/>
    <property type="match status" value="1"/>
</dbReference>
<dbReference type="PROSITE" id="PS00284">
    <property type="entry name" value="SERPIN"/>
    <property type="match status" value="1"/>
</dbReference>
<evidence type="ECO:0000256" key="3">
    <source>
        <dbReference type="ARBA" id="ARBA00022900"/>
    </source>
</evidence>
<dbReference type="GO" id="GO:0004867">
    <property type="term" value="F:serine-type endopeptidase inhibitor activity"/>
    <property type="evidence" value="ECO:0007669"/>
    <property type="project" value="UniProtKB-KW"/>
</dbReference>
<dbReference type="InterPro" id="IPR000215">
    <property type="entry name" value="Serpin_fam"/>
</dbReference>
<evidence type="ECO:0000259" key="7">
    <source>
        <dbReference type="SMART" id="SM00093"/>
    </source>
</evidence>
<evidence type="ECO:0000256" key="1">
    <source>
        <dbReference type="ARBA" id="ARBA00009500"/>
    </source>
</evidence>
<feature type="chain" id="PRO_5005489279" evidence="6">
    <location>
        <begin position="18"/>
        <end position="492"/>
    </location>
</feature>
<name>A0A0K2UZC5_LEPSM</name>
<feature type="domain" description="Serpin" evidence="7">
    <location>
        <begin position="47"/>
        <end position="419"/>
    </location>
</feature>
<dbReference type="PANTHER" id="PTHR11461">
    <property type="entry name" value="SERINE PROTEASE INHIBITOR, SERPIN"/>
    <property type="match status" value="1"/>
</dbReference>
<evidence type="ECO:0000256" key="5">
    <source>
        <dbReference type="SAM" id="MobiDB-lite"/>
    </source>
</evidence>
<dbReference type="Gene3D" id="2.30.39.10">
    <property type="entry name" value="Alpha-1-antitrypsin, domain 1"/>
    <property type="match status" value="1"/>
</dbReference>
<dbReference type="InterPro" id="IPR042185">
    <property type="entry name" value="Serpin_sf_2"/>
</dbReference>
<dbReference type="InterPro" id="IPR023796">
    <property type="entry name" value="Serpin_dom"/>
</dbReference>
<organism evidence="8">
    <name type="scientific">Lepeophtheirus salmonis</name>
    <name type="common">Salmon louse</name>
    <name type="synonym">Caligus salmonis</name>
    <dbReference type="NCBI Taxonomy" id="72036"/>
    <lineage>
        <taxon>Eukaryota</taxon>
        <taxon>Metazoa</taxon>
        <taxon>Ecdysozoa</taxon>
        <taxon>Arthropoda</taxon>
        <taxon>Crustacea</taxon>
        <taxon>Multicrustacea</taxon>
        <taxon>Hexanauplia</taxon>
        <taxon>Copepoda</taxon>
        <taxon>Siphonostomatoida</taxon>
        <taxon>Caligidae</taxon>
        <taxon>Lepeophtheirus</taxon>
    </lineage>
</organism>
<dbReference type="CDD" id="cd00172">
    <property type="entry name" value="serpin"/>
    <property type="match status" value="1"/>
</dbReference>
<feature type="region of interest" description="Disordered" evidence="5">
    <location>
        <begin position="423"/>
        <end position="471"/>
    </location>
</feature>
<dbReference type="PANTHER" id="PTHR11461:SF211">
    <property type="entry name" value="GH10112P-RELATED"/>
    <property type="match status" value="1"/>
</dbReference>
<dbReference type="AlphaFoldDB" id="A0A0K2UZC5"/>